<feature type="transmembrane region" description="Helical" evidence="1">
    <location>
        <begin position="326"/>
        <end position="344"/>
    </location>
</feature>
<evidence type="ECO:0000256" key="1">
    <source>
        <dbReference type="SAM" id="Phobius"/>
    </source>
</evidence>
<dbReference type="Proteomes" id="UP000667802">
    <property type="component" value="Unassembled WGS sequence"/>
</dbReference>
<name>A0AAP5ME94_9CYAN</name>
<protein>
    <submittedName>
        <fullName evidence="3">Acyltransferase</fullName>
    </submittedName>
</protein>
<reference evidence="4" key="1">
    <citation type="journal article" date="2021" name="Science">
        <title>Hunting the eagle killer: A cyanobacterial neurotoxin causes vacuolar myelinopathy.</title>
        <authorList>
            <person name="Breinlinger S."/>
            <person name="Phillips T.J."/>
            <person name="Haram B.N."/>
            <person name="Mares J."/>
            <person name="Martinez Yerena J.A."/>
            <person name="Hrouzek P."/>
            <person name="Sobotka R."/>
            <person name="Henderson W.M."/>
            <person name="Schmieder P."/>
            <person name="Williams S.M."/>
            <person name="Lauderdale J.D."/>
            <person name="Wilde H.D."/>
            <person name="Gerrin W."/>
            <person name="Kust A."/>
            <person name="Washington J.W."/>
            <person name="Wagner C."/>
            <person name="Geier B."/>
            <person name="Liebeke M."/>
            <person name="Enke H."/>
            <person name="Niedermeyer T.H.J."/>
            <person name="Wilde S.B."/>
        </authorList>
    </citation>
    <scope>NUCLEOTIDE SEQUENCE [LARGE SCALE GENOMIC DNA]</scope>
    <source>
        <strain evidence="4">Thurmond2011</strain>
    </source>
</reference>
<feature type="domain" description="Acyltransferase 3" evidence="2">
    <location>
        <begin position="14"/>
        <end position="340"/>
    </location>
</feature>
<dbReference type="EMBL" id="JAALHA020000036">
    <property type="protein sequence ID" value="MDR9900589.1"/>
    <property type="molecule type" value="Genomic_DNA"/>
</dbReference>
<dbReference type="GO" id="GO:0016747">
    <property type="term" value="F:acyltransferase activity, transferring groups other than amino-acyl groups"/>
    <property type="evidence" value="ECO:0007669"/>
    <property type="project" value="InterPro"/>
</dbReference>
<feature type="transmembrane region" description="Helical" evidence="1">
    <location>
        <begin position="191"/>
        <end position="209"/>
    </location>
</feature>
<dbReference type="RefSeq" id="WP_208351649.1">
    <property type="nucleotide sequence ID" value="NZ_JAALHA020000036.1"/>
</dbReference>
<dbReference type="PANTHER" id="PTHR23028">
    <property type="entry name" value="ACETYLTRANSFERASE"/>
    <property type="match status" value="1"/>
</dbReference>
<dbReference type="InterPro" id="IPR002656">
    <property type="entry name" value="Acyl_transf_3_dom"/>
</dbReference>
<feature type="transmembrane region" description="Helical" evidence="1">
    <location>
        <begin position="136"/>
        <end position="154"/>
    </location>
</feature>
<feature type="transmembrane region" description="Helical" evidence="1">
    <location>
        <begin position="21"/>
        <end position="38"/>
    </location>
</feature>
<dbReference type="AlphaFoldDB" id="A0AAP5ME94"/>
<evidence type="ECO:0000313" key="3">
    <source>
        <dbReference type="EMBL" id="MDR9900589.1"/>
    </source>
</evidence>
<organism evidence="3 4">
    <name type="scientific">Aetokthonos hydrillicola Thurmond2011</name>
    <dbReference type="NCBI Taxonomy" id="2712845"/>
    <lineage>
        <taxon>Bacteria</taxon>
        <taxon>Bacillati</taxon>
        <taxon>Cyanobacteriota</taxon>
        <taxon>Cyanophyceae</taxon>
        <taxon>Nostocales</taxon>
        <taxon>Hapalosiphonaceae</taxon>
        <taxon>Aetokthonos</taxon>
    </lineage>
</organism>
<feature type="transmembrane region" description="Helical" evidence="1">
    <location>
        <begin position="90"/>
        <end position="111"/>
    </location>
</feature>
<evidence type="ECO:0000313" key="4">
    <source>
        <dbReference type="Proteomes" id="UP000667802"/>
    </source>
</evidence>
<dbReference type="GO" id="GO:0009103">
    <property type="term" value="P:lipopolysaccharide biosynthetic process"/>
    <property type="evidence" value="ECO:0007669"/>
    <property type="project" value="TreeGrafter"/>
</dbReference>
<dbReference type="GO" id="GO:0016020">
    <property type="term" value="C:membrane"/>
    <property type="evidence" value="ECO:0007669"/>
    <property type="project" value="TreeGrafter"/>
</dbReference>
<feature type="transmembrane region" description="Helical" evidence="1">
    <location>
        <begin position="44"/>
        <end position="69"/>
    </location>
</feature>
<dbReference type="InterPro" id="IPR050879">
    <property type="entry name" value="Acyltransferase_3"/>
</dbReference>
<keyword evidence="3" id="KW-0808">Transferase</keyword>
<comment type="caution">
    <text evidence="3">The sequence shown here is derived from an EMBL/GenBank/DDBJ whole genome shotgun (WGS) entry which is preliminary data.</text>
</comment>
<keyword evidence="1" id="KW-0812">Transmembrane</keyword>
<dbReference type="PANTHER" id="PTHR23028:SF53">
    <property type="entry name" value="ACYL_TRANSF_3 DOMAIN-CONTAINING PROTEIN"/>
    <property type="match status" value="1"/>
</dbReference>
<feature type="transmembrane region" description="Helical" evidence="1">
    <location>
        <begin position="248"/>
        <end position="271"/>
    </location>
</feature>
<feature type="transmembrane region" description="Helical" evidence="1">
    <location>
        <begin position="161"/>
        <end position="179"/>
    </location>
</feature>
<feature type="transmembrane region" description="Helical" evidence="1">
    <location>
        <begin position="216"/>
        <end position="236"/>
    </location>
</feature>
<keyword evidence="4" id="KW-1185">Reference proteome</keyword>
<gene>
    <name evidence="3" type="ORF">G7B40_039560</name>
</gene>
<dbReference type="Pfam" id="PF01757">
    <property type="entry name" value="Acyl_transf_3"/>
    <property type="match status" value="1"/>
</dbReference>
<accession>A0AAP5ME94</accession>
<sequence length="373" mass="43795">MSRNASQEKSIRLQYIDRLKILMILCVVFCHLSEYWGMTYRGQVWQFFWPTLGGIGVSGFIILSGFGLTYSRLVSNTTDLQVLPFFYKRFLRILPLYYLALLTYLLIVNVIEPQNFLAHLFVVHTFFKEYSHNPGSLWFIGLIVQYYLVFPLAYKIISQKRGLFLLGATSLFLYGLAIMLDHNGFYVRDSFISFTIQFFLGMKMALDVYKRKIKRYLSSIVFILAILEIGLFFIIVNSSLFFKLPYYIYFSVLTLSEISFFFVALNFLIIIENRFRSFQQFTPILHGMSLASYSAYLFHRPILTVLTKGSAWNWIISQKLLESQRFIILSTVSIPLIFLIGYWIQITYDFVQRKVLLNYFASSHRNVQFSDNN</sequence>
<keyword evidence="1" id="KW-0472">Membrane</keyword>
<evidence type="ECO:0000259" key="2">
    <source>
        <dbReference type="Pfam" id="PF01757"/>
    </source>
</evidence>
<keyword evidence="3" id="KW-0012">Acyltransferase</keyword>
<proteinExistence type="predicted"/>
<keyword evidence="1" id="KW-1133">Transmembrane helix</keyword>